<name>A0A2K4ZKM4_9FIRM</name>
<accession>A0A2K4ZKM4</accession>
<keyword evidence="2" id="KW-1185">Reference proteome</keyword>
<reference evidence="1 2" key="1">
    <citation type="submission" date="2018-01" db="EMBL/GenBank/DDBJ databases">
        <authorList>
            <person name="Gaut B.S."/>
            <person name="Morton B.R."/>
            <person name="Clegg M.T."/>
            <person name="Duvall M.R."/>
        </authorList>
    </citation>
    <scope>NUCLEOTIDE SEQUENCE [LARGE SCALE GENOMIC DNA]</scope>
    <source>
        <strain evidence="1">GP69</strain>
    </source>
</reference>
<organism evidence="1 2">
    <name type="scientific">Acetatifactor muris</name>
    <dbReference type="NCBI Taxonomy" id="879566"/>
    <lineage>
        <taxon>Bacteria</taxon>
        <taxon>Bacillati</taxon>
        <taxon>Bacillota</taxon>
        <taxon>Clostridia</taxon>
        <taxon>Lachnospirales</taxon>
        <taxon>Lachnospiraceae</taxon>
        <taxon>Acetatifactor</taxon>
    </lineage>
</organism>
<evidence type="ECO:0000313" key="1">
    <source>
        <dbReference type="EMBL" id="SOY30936.1"/>
    </source>
</evidence>
<protein>
    <submittedName>
        <fullName evidence="1">Uncharacterized protein</fullName>
    </submittedName>
</protein>
<evidence type="ECO:0000313" key="2">
    <source>
        <dbReference type="Proteomes" id="UP000236311"/>
    </source>
</evidence>
<dbReference type="EMBL" id="OFSM01000020">
    <property type="protein sequence ID" value="SOY30936.1"/>
    <property type="molecule type" value="Genomic_DNA"/>
</dbReference>
<sequence>MALVGTLLLLAEVATAVKTVNEGLQEEIALPNTPWKVTDWFVWETIKECNGWRIQQNTFTRHCRLVDPDDWRRAWGTKNGMMAVWKELEDKM</sequence>
<proteinExistence type="predicted"/>
<dbReference type="Proteomes" id="UP000236311">
    <property type="component" value="Unassembled WGS sequence"/>
</dbReference>
<gene>
    <name evidence="1" type="ORF">AMURIS_03670</name>
</gene>
<dbReference type="AlphaFoldDB" id="A0A2K4ZKM4"/>
<dbReference type="RefSeq" id="WP_242982519.1">
    <property type="nucleotide sequence ID" value="NZ_JANJZD010000020.1"/>
</dbReference>